<dbReference type="GeneID" id="66162935"/>
<proteinExistence type="predicted"/>
<feature type="region of interest" description="Disordered" evidence="1">
    <location>
        <begin position="554"/>
        <end position="573"/>
    </location>
</feature>
<dbReference type="AlphaFoldDB" id="A0A8D5U5X2"/>
<evidence type="ECO:0000313" key="4">
    <source>
        <dbReference type="Proteomes" id="UP000825123"/>
    </source>
</evidence>
<dbReference type="KEGG" id="csty:KN1_12010"/>
<gene>
    <name evidence="3" type="ORF">KN1_12010</name>
</gene>
<evidence type="ECO:0000256" key="1">
    <source>
        <dbReference type="SAM" id="MobiDB-lite"/>
    </source>
</evidence>
<protein>
    <submittedName>
        <fullName evidence="3">Uncharacterized protein</fullName>
    </submittedName>
</protein>
<organism evidence="3 4">
    <name type="scientific">Stygiolobus caldivivus</name>
    <dbReference type="NCBI Taxonomy" id="2824673"/>
    <lineage>
        <taxon>Archaea</taxon>
        <taxon>Thermoproteota</taxon>
        <taxon>Thermoprotei</taxon>
        <taxon>Sulfolobales</taxon>
        <taxon>Sulfolobaceae</taxon>
        <taxon>Stygiolobus</taxon>
    </lineage>
</organism>
<evidence type="ECO:0000256" key="2">
    <source>
        <dbReference type="SAM" id="Phobius"/>
    </source>
</evidence>
<evidence type="ECO:0000313" key="3">
    <source>
        <dbReference type="EMBL" id="BCU69904.1"/>
    </source>
</evidence>
<keyword evidence="2" id="KW-0472">Membrane</keyword>
<feature type="transmembrane region" description="Helical" evidence="2">
    <location>
        <begin position="581"/>
        <end position="600"/>
    </location>
</feature>
<reference evidence="3 4" key="1">
    <citation type="submission" date="2021-04" db="EMBL/GenBank/DDBJ databases">
        <title>Complete genome sequence of Stygiolobus sp. KN-1.</title>
        <authorList>
            <person name="Nakamura K."/>
            <person name="Sakai H."/>
            <person name="Kurosawa N."/>
        </authorList>
    </citation>
    <scope>NUCLEOTIDE SEQUENCE [LARGE SCALE GENOMIC DNA]</scope>
    <source>
        <strain evidence="3 4">KN-1</strain>
    </source>
</reference>
<name>A0A8D5U5X2_9CREN</name>
<dbReference type="RefSeq" id="WP_221289971.1">
    <property type="nucleotide sequence ID" value="NZ_AP024597.1"/>
</dbReference>
<dbReference type="EMBL" id="AP024597">
    <property type="protein sequence ID" value="BCU69904.1"/>
    <property type="molecule type" value="Genomic_DNA"/>
</dbReference>
<accession>A0A8D5U5X2</accession>
<dbReference type="SUPFAM" id="SSF50974">
    <property type="entry name" value="Nitrous oxide reductase, N-terminal domain"/>
    <property type="match status" value="1"/>
</dbReference>
<keyword evidence="2" id="KW-0812">Transmembrane</keyword>
<sequence length="604" mass="65202">MKKYTPIALLLFSLFFLSIIVTTAQSTPQVKQVASTTIDTPRLNINSVTYYDHGVVVAMSYINFSFSLGNFNTKPSSTLYIYFFNSTTSTILYKSTLTSISQVYALVENGDLYVIVDTVSFPSYAMQPLAVTPSYEAYVYVFSGLRLVNTYTVNGLLVSANEDGHAPPMNLSALEIERVSFSAPTSSMPTALGLSYNFTIMLNNTNITLVDAIPVIQLQLPQGDLIGVENISNISMSPSAVPFNFTLYSNDGKIVWSKVYPLLNYLELGFIPGAFVGMSNGLSSLTLYLQGSASVVGDQLFVVNTTPLPLTSLSQQPAQSLTVNATLLGIDLSNGEVTTTIHLSNVSPEILVQNIGGQLYVTIMGSKEVTVERYNGSSLTPVAKIPLTVQVKQITIPGPVNITRNLTKVETDFFYTYGKYFLVANPTVKGINVTDIYAGGVTTYTLSGNLTDFDVTPENYALLVNDSNSYALVFLNDNGTVRGNVSIGQIGVSSVFSLITSPNVYVVEEDPYTYYVVKAHSNFSVSSTTSTNIVQPTQGETQVQVYEVNFPKPAVPTTTTAPSKTSTPTVPPTTSGIPTTMLAVVAVVIVVVIAVGVFVLRKRK</sequence>
<dbReference type="InterPro" id="IPR011045">
    <property type="entry name" value="N2O_reductase_N"/>
</dbReference>
<dbReference type="Proteomes" id="UP000825123">
    <property type="component" value="Chromosome"/>
</dbReference>
<keyword evidence="2" id="KW-1133">Transmembrane helix</keyword>
<keyword evidence="4" id="KW-1185">Reference proteome</keyword>